<dbReference type="RefSeq" id="WP_160762848.1">
    <property type="nucleotide sequence ID" value="NZ_WUPT01000001.1"/>
</dbReference>
<accession>A0A7C9MQ08</accession>
<keyword evidence="4" id="KW-1185">Reference proteome</keyword>
<reference evidence="3 4" key="2">
    <citation type="submission" date="2020-03" db="EMBL/GenBank/DDBJ databases">
        <title>Kangsaoukella pontilimi gen. nov., sp. nov., a new member of the family Rhodobacteraceae isolated from a tidal mudflat.</title>
        <authorList>
            <person name="Kim I.S."/>
        </authorList>
    </citation>
    <scope>NUCLEOTIDE SEQUENCE [LARGE SCALE GENOMIC DNA]</scope>
    <source>
        <strain evidence="3 4">GH1-50</strain>
    </source>
</reference>
<sequence>MPKMTDKQSMIANMAPVLQSGIFVFCSVINRDVAFEALSEARAMFVEDEGFSLILPRAEADRLGLSYDMRLRQITLMVFSALEGVGLTAAVAEALEKKGIPANIVAATLHDHVFVPSNRADEALQVLRDLQKAAQGAM</sequence>
<dbReference type="Gene3D" id="3.30.2130.10">
    <property type="entry name" value="VC0802-like"/>
    <property type="match status" value="1"/>
</dbReference>
<organism evidence="3 4">
    <name type="scientific">Kangsaoukella pontilimi</name>
    <dbReference type="NCBI Taxonomy" id="2691042"/>
    <lineage>
        <taxon>Bacteria</taxon>
        <taxon>Pseudomonadati</taxon>
        <taxon>Pseudomonadota</taxon>
        <taxon>Alphaproteobacteria</taxon>
        <taxon>Rhodobacterales</taxon>
        <taxon>Paracoccaceae</taxon>
        <taxon>Kangsaoukella</taxon>
    </lineage>
</organism>
<name>A0A7C9MQ08_9RHOB</name>
<dbReference type="PANTHER" id="PTHR39199">
    <property type="entry name" value="BLR5128 PROTEIN"/>
    <property type="match status" value="1"/>
</dbReference>
<dbReference type="Pfam" id="PF13840">
    <property type="entry name" value="ACT_7"/>
    <property type="match status" value="1"/>
</dbReference>
<comment type="caution">
    <text evidence="3">The sequence shown here is derived from an EMBL/GenBank/DDBJ whole genome shotgun (WGS) entry which is preliminary data.</text>
</comment>
<evidence type="ECO:0000259" key="1">
    <source>
        <dbReference type="Pfam" id="PF10000"/>
    </source>
</evidence>
<dbReference type="InterPro" id="IPR045865">
    <property type="entry name" value="ACT-like_dom_sf"/>
</dbReference>
<dbReference type="SUPFAM" id="SSF55021">
    <property type="entry name" value="ACT-like"/>
    <property type="match status" value="2"/>
</dbReference>
<feature type="domain" description="CASTOR ACT" evidence="2">
    <location>
        <begin position="75"/>
        <end position="129"/>
    </location>
</feature>
<dbReference type="Proteomes" id="UP000480350">
    <property type="component" value="Unassembled WGS sequence"/>
</dbReference>
<dbReference type="InterPro" id="IPR018717">
    <property type="entry name" value="DUF2241"/>
</dbReference>
<protein>
    <submittedName>
        <fullName evidence="3">ACT domain-containing protein</fullName>
    </submittedName>
</protein>
<dbReference type="Pfam" id="PF10000">
    <property type="entry name" value="ACT_3"/>
    <property type="match status" value="1"/>
</dbReference>
<reference evidence="3 4" key="1">
    <citation type="submission" date="2019-12" db="EMBL/GenBank/DDBJ databases">
        <authorList>
            <person name="Lee S.D."/>
        </authorList>
    </citation>
    <scope>NUCLEOTIDE SEQUENCE [LARGE SCALE GENOMIC DNA]</scope>
    <source>
        <strain evidence="3 4">GH1-50</strain>
    </source>
</reference>
<dbReference type="InterPro" id="IPR027795">
    <property type="entry name" value="CASTOR_ACT_dom"/>
</dbReference>
<evidence type="ECO:0000259" key="2">
    <source>
        <dbReference type="Pfam" id="PF13840"/>
    </source>
</evidence>
<dbReference type="AlphaFoldDB" id="A0A7C9MQ08"/>
<evidence type="ECO:0000313" key="4">
    <source>
        <dbReference type="Proteomes" id="UP000480350"/>
    </source>
</evidence>
<dbReference type="EMBL" id="WUPT01000001">
    <property type="protein sequence ID" value="MXQ06937.1"/>
    <property type="molecule type" value="Genomic_DNA"/>
</dbReference>
<dbReference type="PANTHER" id="PTHR39199:SF1">
    <property type="entry name" value="BLR5128 PROTEIN"/>
    <property type="match status" value="1"/>
</dbReference>
<gene>
    <name evidence="3" type="ORF">GQ651_03660</name>
</gene>
<proteinExistence type="predicted"/>
<evidence type="ECO:0000313" key="3">
    <source>
        <dbReference type="EMBL" id="MXQ06937.1"/>
    </source>
</evidence>
<feature type="domain" description="DUF2241" evidence="1">
    <location>
        <begin position="8"/>
        <end position="70"/>
    </location>
</feature>